<keyword evidence="7" id="KW-1185">Reference proteome</keyword>
<dbReference type="GO" id="GO:0006629">
    <property type="term" value="P:lipid metabolic process"/>
    <property type="evidence" value="ECO:0007669"/>
    <property type="project" value="UniProtKB-KW"/>
</dbReference>
<feature type="active site" description="Phosphocysteine intermediate" evidence="3">
    <location>
        <position position="308"/>
    </location>
</feature>
<name>A0ABD2QDK8_9PLAT</name>
<dbReference type="InterPro" id="IPR003595">
    <property type="entry name" value="Tyr_Pase_cat"/>
</dbReference>
<dbReference type="PANTHER" id="PTHR10807">
    <property type="entry name" value="MYOTUBULARIN-RELATED"/>
    <property type="match status" value="1"/>
</dbReference>
<protein>
    <submittedName>
        <fullName evidence="6">Myotubularin- protein 3</fullName>
    </submittedName>
</protein>
<evidence type="ECO:0000256" key="3">
    <source>
        <dbReference type="PIRSR" id="PIRSR630564-1"/>
    </source>
</evidence>
<dbReference type="SMART" id="SM00404">
    <property type="entry name" value="PTPc_motif"/>
    <property type="match status" value="1"/>
</dbReference>
<dbReference type="PROSITE" id="PS00383">
    <property type="entry name" value="TYR_PHOSPHATASE_1"/>
    <property type="match status" value="1"/>
</dbReference>
<dbReference type="EMBL" id="JBJKFK010000476">
    <property type="protein sequence ID" value="KAL3316826.1"/>
    <property type="molecule type" value="Genomic_DNA"/>
</dbReference>
<evidence type="ECO:0000259" key="5">
    <source>
        <dbReference type="PROSITE" id="PS51339"/>
    </source>
</evidence>
<dbReference type="InterPro" id="IPR010569">
    <property type="entry name" value="Myotubularin-like_Pase_dom"/>
</dbReference>
<sequence>MAVSRVDILESSTLRITAKFGPVRKIKFIDLDLTLEWSNKIKEAIQSLSESNDKLFAYDFHDELKIQRHDQYFLVTPFEKLVRDRLKENMNLEEALIRNENKRLQFTETGKWKLSEANINFKICSSYPQYHFLPNSSDFDLEKLAQHRSHNRFPSVVWRSKQTRAVLVRAAQPCIGLFHYRNEDDEKLVKAIASCCKGESPKRTFPELLIIDCRTTHAAMFNRMRGGGTEHMYYYSGCDIKHMDLPNIYKVQDSFNKLVACLASNNSQNWLSELDGTSWLQYIGQILSSSYLIAHYITKDGLPVMVHCTDGWDRTSQLCSLAKLMMDPFYRTIFGFVLLIEREWLEFGHKFADRSSNNSSERSPVFLQWLDCVYQLLCQFPEHFEFNEQLLIKIGTHLYSGQFGTFLCNTEQDRLEQGLSNRTCSLWNLFLDNSCWPVFNQSYQKSDSEHCLFPETHYGRLKLWTNMYSKSLQICRPDPDCEELEFTNFFPPEASSPVPRDSEGDAVVIKSQSATNSFEALPKQYIEQESAAPISGEFLNQRHLSEDIEIGRFSPCDQTDAPREVSFMSVPSEYDTTPHALYVQQLPFNEPLGPRQPSLSAPVQSLREEIKMMSNVGFNCLREFTIIS</sequence>
<keyword evidence="2" id="KW-0443">Lipid metabolism</keyword>
<dbReference type="SUPFAM" id="SSF52799">
    <property type="entry name" value="(Phosphotyrosine protein) phosphatases II"/>
    <property type="match status" value="1"/>
</dbReference>
<evidence type="ECO:0000256" key="2">
    <source>
        <dbReference type="ARBA" id="ARBA00023098"/>
    </source>
</evidence>
<feature type="domain" description="Myotubularin phosphatase" evidence="5">
    <location>
        <begin position="91"/>
        <end position="468"/>
    </location>
</feature>
<gene>
    <name evidence="6" type="primary">MTMR3</name>
    <name evidence="6" type="ORF">Ciccas_004518</name>
</gene>
<dbReference type="PROSITE" id="PS51339">
    <property type="entry name" value="PPASE_MYOTUBULARIN"/>
    <property type="match status" value="1"/>
</dbReference>
<comment type="similarity">
    <text evidence="1">Belongs to the protein-tyrosine phosphatase family. Non-receptor class myotubularin subfamily.</text>
</comment>
<reference evidence="6 7" key="1">
    <citation type="submission" date="2024-11" db="EMBL/GenBank/DDBJ databases">
        <title>Adaptive evolution of stress response genes in parasites aligns with host niche diversity.</title>
        <authorList>
            <person name="Hahn C."/>
            <person name="Resl P."/>
        </authorList>
    </citation>
    <scope>NUCLEOTIDE SEQUENCE [LARGE SCALE GENOMIC DNA]</scope>
    <source>
        <strain evidence="6">EGGRZ-B1_66</strain>
        <tissue evidence="6">Body</tissue>
    </source>
</reference>
<dbReference type="Proteomes" id="UP001626550">
    <property type="component" value="Unassembled WGS sequence"/>
</dbReference>
<dbReference type="PANTHER" id="PTHR10807:SF75">
    <property type="entry name" value="PHOSPHATIDYLINOSITOL-3-PHOSPHATE PHOSPHATASE"/>
    <property type="match status" value="1"/>
</dbReference>
<accession>A0ABD2QDK8</accession>
<dbReference type="Pfam" id="PF06602">
    <property type="entry name" value="Myotub-related"/>
    <property type="match status" value="1"/>
</dbReference>
<evidence type="ECO:0000313" key="6">
    <source>
        <dbReference type="EMBL" id="KAL3316826.1"/>
    </source>
</evidence>
<evidence type="ECO:0000256" key="4">
    <source>
        <dbReference type="PIRSR" id="PIRSR630564-2"/>
    </source>
</evidence>
<organism evidence="6 7">
    <name type="scientific">Cichlidogyrus casuarinus</name>
    <dbReference type="NCBI Taxonomy" id="1844966"/>
    <lineage>
        <taxon>Eukaryota</taxon>
        <taxon>Metazoa</taxon>
        <taxon>Spiralia</taxon>
        <taxon>Lophotrochozoa</taxon>
        <taxon>Platyhelminthes</taxon>
        <taxon>Monogenea</taxon>
        <taxon>Monopisthocotylea</taxon>
        <taxon>Dactylogyridea</taxon>
        <taxon>Ancyrocephalidae</taxon>
        <taxon>Cichlidogyrus</taxon>
    </lineage>
</organism>
<dbReference type="AlphaFoldDB" id="A0ABD2QDK8"/>
<feature type="binding site" evidence="4">
    <location>
        <begin position="247"/>
        <end position="248"/>
    </location>
    <ligand>
        <name>substrate</name>
    </ligand>
</feature>
<evidence type="ECO:0000256" key="1">
    <source>
        <dbReference type="ARBA" id="ARBA00007471"/>
    </source>
</evidence>
<comment type="caution">
    <text evidence="6">The sequence shown here is derived from an EMBL/GenBank/DDBJ whole genome shotgun (WGS) entry which is preliminary data.</text>
</comment>
<dbReference type="InterPro" id="IPR016130">
    <property type="entry name" value="Tyr_Pase_AS"/>
</dbReference>
<dbReference type="InterPro" id="IPR030564">
    <property type="entry name" value="Myotubularin"/>
</dbReference>
<evidence type="ECO:0000313" key="7">
    <source>
        <dbReference type="Proteomes" id="UP001626550"/>
    </source>
</evidence>
<proteinExistence type="inferred from homology"/>
<dbReference type="InterPro" id="IPR029021">
    <property type="entry name" value="Prot-tyrosine_phosphatase-like"/>
</dbReference>
<feature type="binding site" evidence="4">
    <location>
        <begin position="308"/>
        <end position="314"/>
    </location>
    <ligand>
        <name>substrate</name>
    </ligand>
</feature>